<reference evidence="3" key="3">
    <citation type="submission" date="2021-06" db="EMBL/GenBank/DDBJ databases">
        <title>Collection of gut derived symbiotic bacterial strains cultured from healthy donors.</title>
        <authorList>
            <person name="Lin H."/>
            <person name="Littmann E."/>
            <person name="Pamer E.G."/>
        </authorList>
    </citation>
    <scope>NUCLEOTIDE SEQUENCE</scope>
    <source>
        <strain evidence="3">MSK.21.60</strain>
    </source>
</reference>
<dbReference type="GO" id="GO:0005524">
    <property type="term" value="F:ATP binding"/>
    <property type="evidence" value="ECO:0007669"/>
    <property type="project" value="UniProtKB-KW"/>
</dbReference>
<dbReference type="GeneID" id="69849037"/>
<dbReference type="Pfam" id="PF13635">
    <property type="entry name" value="DUF4143"/>
    <property type="match status" value="1"/>
</dbReference>
<dbReference type="Proteomes" id="UP000286501">
    <property type="component" value="Unassembled WGS sequence"/>
</dbReference>
<reference evidence="14 15" key="1">
    <citation type="submission" date="2018-08" db="EMBL/GenBank/DDBJ databases">
        <title>A genome reference for cultivated species of the human gut microbiota.</title>
        <authorList>
            <person name="Zou Y."/>
            <person name="Xue W."/>
            <person name="Luo G."/>
        </authorList>
    </citation>
    <scope>NUCLEOTIDE SEQUENCE [LARGE SCALE GENOMIC DNA]</scope>
    <source>
        <strain evidence="11 15">AF10-17</strain>
        <strain evidence="10 14">AF12-50</strain>
        <strain evidence="9 16">AF22-1</strain>
        <strain evidence="13 17">AF46-2NS</strain>
        <strain evidence="12 18">AM22-1</strain>
    </source>
</reference>
<dbReference type="EMBL" id="JAPDUS010000007">
    <property type="protein sequence ID" value="MCW4093012.1"/>
    <property type="molecule type" value="Genomic_DNA"/>
</dbReference>
<dbReference type="RefSeq" id="WP_022120313.1">
    <property type="nucleotide sequence ID" value="NZ_CP042464.1"/>
</dbReference>
<reference evidence="4" key="4">
    <citation type="submission" date="2022-07" db="EMBL/GenBank/DDBJ databases">
        <title>Prevotella copri.</title>
        <authorList>
            <person name="Yang C."/>
        </authorList>
    </citation>
    <scope>NUCLEOTIDE SEQUENCE</scope>
    <source>
        <strain evidence="4">HF1476</strain>
    </source>
</reference>
<evidence type="ECO:0000313" key="7">
    <source>
        <dbReference type="EMBL" id="MQN85401.1"/>
    </source>
</evidence>
<evidence type="ECO:0000313" key="9">
    <source>
        <dbReference type="EMBL" id="RGS45004.1"/>
    </source>
</evidence>
<evidence type="ECO:0000313" key="13">
    <source>
        <dbReference type="EMBL" id="RHK11823.1"/>
    </source>
</evidence>
<dbReference type="Proteomes" id="UP001196316">
    <property type="component" value="Unassembled WGS sequence"/>
</dbReference>
<feature type="domain" description="DUF4143" evidence="2">
    <location>
        <begin position="196"/>
        <end position="354"/>
    </location>
</feature>
<proteinExistence type="predicted"/>
<evidence type="ECO:0000313" key="15">
    <source>
        <dbReference type="Proteomes" id="UP000285776"/>
    </source>
</evidence>
<dbReference type="Gene3D" id="3.40.50.300">
    <property type="entry name" value="P-loop containing nucleotide triphosphate hydrolases"/>
    <property type="match status" value="1"/>
</dbReference>
<evidence type="ECO:0000313" key="20">
    <source>
        <dbReference type="Proteomes" id="UP000421408"/>
    </source>
</evidence>
<evidence type="ECO:0000313" key="8">
    <source>
        <dbReference type="EMBL" id="MQO92552.1"/>
    </source>
</evidence>
<evidence type="ECO:0000313" key="14">
    <source>
        <dbReference type="Proteomes" id="UP000283785"/>
    </source>
</evidence>
<dbReference type="Proteomes" id="UP000285776">
    <property type="component" value="Unassembled WGS sequence"/>
</dbReference>
<dbReference type="PANTHER" id="PTHR43566:SF1">
    <property type="entry name" value="AAA+ ATPASE DOMAIN-CONTAINING PROTEIN"/>
    <property type="match status" value="1"/>
</dbReference>
<reference evidence="19" key="2">
    <citation type="submission" date="2019-09" db="EMBL/GenBank/DDBJ databases">
        <title>Distinct polysaccharide growth profiles of human intestinal Prevotella copri isolates.</title>
        <authorList>
            <person name="Fehlner-Peach H."/>
            <person name="Magnabosco C."/>
            <person name="Raghavan V."/>
            <person name="Scher J.U."/>
            <person name="Tett A."/>
            <person name="Cox L.M."/>
            <person name="Gottsegen C."/>
            <person name="Watters A."/>
            <person name="Wiltshire- Gordon J.D."/>
            <person name="Segata N."/>
            <person name="Bonneau R."/>
            <person name="Littman D.R."/>
        </authorList>
    </citation>
    <scope>NUCLEOTIDE SEQUENCE [LARGE SCALE GENOMIC DNA]</scope>
    <source>
        <strain evidence="7">IAA108</strain>
        <strain evidence="19">iAU3127</strain>
    </source>
</reference>
<organism evidence="13 17">
    <name type="scientific">Segatella copri</name>
    <dbReference type="NCBI Taxonomy" id="165179"/>
    <lineage>
        <taxon>Bacteria</taxon>
        <taxon>Pseudomonadati</taxon>
        <taxon>Bacteroidota</taxon>
        <taxon>Bacteroidia</taxon>
        <taxon>Bacteroidales</taxon>
        <taxon>Prevotellaceae</taxon>
        <taxon>Segatella</taxon>
    </lineage>
</organism>
<keyword evidence="13" id="KW-0547">Nucleotide-binding</keyword>
<dbReference type="EMBL" id="QRNB01000012">
    <property type="protein sequence ID" value="RHK11823.1"/>
    <property type="molecule type" value="Genomic_DNA"/>
</dbReference>
<comment type="caution">
    <text evidence="13">The sequence shown here is derived from an EMBL/GenBank/DDBJ whole genome shotgun (WGS) entry which is preliminary data.</text>
</comment>
<dbReference type="EMBL" id="JANDWN010000018">
    <property type="protein sequence ID" value="MCP9599939.1"/>
    <property type="molecule type" value="Genomic_DNA"/>
</dbReference>
<dbReference type="Proteomes" id="UP000286113">
    <property type="component" value="Unassembled WGS sequence"/>
</dbReference>
<evidence type="ECO:0000313" key="18">
    <source>
        <dbReference type="Proteomes" id="UP000286501"/>
    </source>
</evidence>
<name>A0A3R6FDH6_9BACT</name>
<evidence type="ECO:0000313" key="10">
    <source>
        <dbReference type="EMBL" id="RGW39190.1"/>
    </source>
</evidence>
<keyword evidence="13" id="KW-0067">ATP-binding</keyword>
<dbReference type="EMBL" id="JAPDVG010000001">
    <property type="protein sequence ID" value="MCW4131212.1"/>
    <property type="molecule type" value="Genomic_DNA"/>
</dbReference>
<dbReference type="EMBL" id="QSAV01000027">
    <property type="protein sequence ID" value="RGW78569.1"/>
    <property type="molecule type" value="Genomic_DNA"/>
</dbReference>
<accession>A0A3R6FDH6</accession>
<evidence type="ECO:0000313" key="11">
    <source>
        <dbReference type="EMBL" id="RGW78569.1"/>
    </source>
</evidence>
<dbReference type="Proteomes" id="UP001209417">
    <property type="component" value="Unassembled WGS sequence"/>
</dbReference>
<dbReference type="Proteomes" id="UP001209074">
    <property type="component" value="Unassembled WGS sequence"/>
</dbReference>
<evidence type="ECO:0000313" key="4">
    <source>
        <dbReference type="EMBL" id="MCP9599939.1"/>
    </source>
</evidence>
<dbReference type="Proteomes" id="UP000421408">
    <property type="component" value="Unassembled WGS sequence"/>
</dbReference>
<evidence type="ECO:0000313" key="16">
    <source>
        <dbReference type="Proteomes" id="UP000286113"/>
    </source>
</evidence>
<reference evidence="5" key="5">
    <citation type="submission" date="2022-11" db="EMBL/GenBank/DDBJ databases">
        <title>Genomic repertoires linked with pathogenic potency of arthritogenic Prevotella copri isolated from the gut of rheumatoid arthritis patients.</title>
        <authorList>
            <person name="Nii T."/>
            <person name="Maeda Y."/>
            <person name="Motooka D."/>
            <person name="Naito M."/>
            <person name="Matsumoto Y."/>
            <person name="Ogawa T."/>
            <person name="Oguro-Igashira E."/>
            <person name="Kishikawa T."/>
            <person name="Yamashita M."/>
            <person name="Koizumi S."/>
            <person name="Kurakawa T."/>
            <person name="Okumura R."/>
            <person name="Kayama H."/>
            <person name="Murakami M."/>
            <person name="Sakaguchi T."/>
            <person name="Das B."/>
            <person name="Nakamura S."/>
            <person name="Okada Y."/>
            <person name="Kumanogoh A."/>
            <person name="Takeda K."/>
        </authorList>
    </citation>
    <scope>NUCLEOTIDE SEQUENCE</scope>
    <source>
        <strain evidence="6">H019-1</strain>
        <strain evidence="5">N016-13</strain>
    </source>
</reference>
<gene>
    <name evidence="13" type="ORF">DW079_03730</name>
    <name evidence="12" type="ORF">DW250_13155</name>
    <name evidence="11" type="ORF">DWV53_09345</name>
    <name evidence="10" type="ORF">DWV76_16055</name>
    <name evidence="9" type="ORF">DWX90_14770</name>
    <name evidence="8" type="ORF">F7D31_07730</name>
    <name evidence="7" type="ORF">F7D74_15765</name>
    <name evidence="3" type="ORF">KSW80_13105</name>
    <name evidence="4" type="ORF">NNC55_08235</name>
    <name evidence="5" type="ORF">ONT05_05480</name>
    <name evidence="6" type="ORF">ONT19_06345</name>
</gene>
<evidence type="ECO:0000313" key="5">
    <source>
        <dbReference type="EMBL" id="MCW4093012.1"/>
    </source>
</evidence>
<evidence type="ECO:0000313" key="6">
    <source>
        <dbReference type="EMBL" id="MCW4131212.1"/>
    </source>
</evidence>
<dbReference type="Proteomes" id="UP000283785">
    <property type="component" value="Unassembled WGS sequence"/>
</dbReference>
<dbReference type="Pfam" id="PF13173">
    <property type="entry name" value="AAA_14"/>
    <property type="match status" value="1"/>
</dbReference>
<dbReference type="Proteomes" id="UP001204486">
    <property type="component" value="Unassembled WGS sequence"/>
</dbReference>
<dbReference type="Proteomes" id="UP000286211">
    <property type="component" value="Unassembled WGS sequence"/>
</dbReference>
<dbReference type="Proteomes" id="UP000421283">
    <property type="component" value="Unassembled WGS sequence"/>
</dbReference>
<evidence type="ECO:0000313" key="12">
    <source>
        <dbReference type="EMBL" id="RHG63366.1"/>
    </source>
</evidence>
<dbReference type="AlphaFoldDB" id="A0A3R6FDH6"/>
<dbReference type="EMBL" id="QRIN01000069">
    <property type="protein sequence ID" value="RHG63366.1"/>
    <property type="molecule type" value="Genomic_DNA"/>
</dbReference>
<feature type="domain" description="AAA" evidence="1">
    <location>
        <begin position="23"/>
        <end position="152"/>
    </location>
</feature>
<dbReference type="EMBL" id="VZAP01000099">
    <property type="protein sequence ID" value="MQO92552.1"/>
    <property type="molecule type" value="Genomic_DNA"/>
</dbReference>
<evidence type="ECO:0000313" key="17">
    <source>
        <dbReference type="Proteomes" id="UP000286211"/>
    </source>
</evidence>
<evidence type="ECO:0000259" key="2">
    <source>
        <dbReference type="Pfam" id="PF13635"/>
    </source>
</evidence>
<dbReference type="SUPFAM" id="SSF52540">
    <property type="entry name" value="P-loop containing nucleoside triphosphate hydrolases"/>
    <property type="match status" value="1"/>
</dbReference>
<dbReference type="InterPro" id="IPR041682">
    <property type="entry name" value="AAA_14"/>
</dbReference>
<dbReference type="EMBL" id="QSAG01000061">
    <property type="protein sequence ID" value="RGW39190.1"/>
    <property type="molecule type" value="Genomic_DNA"/>
</dbReference>
<dbReference type="EMBL" id="JAHOEP010000046">
    <property type="protein sequence ID" value="MBV3409326.1"/>
    <property type="molecule type" value="Genomic_DNA"/>
</dbReference>
<dbReference type="EMBL" id="VZCC01000111">
    <property type="protein sequence ID" value="MQN85401.1"/>
    <property type="molecule type" value="Genomic_DNA"/>
</dbReference>
<protein>
    <submittedName>
        <fullName evidence="3">AAA family ATPase</fullName>
    </submittedName>
    <submittedName>
        <fullName evidence="13">ATP-binding protein</fullName>
    </submittedName>
</protein>
<dbReference type="PANTHER" id="PTHR43566">
    <property type="entry name" value="CONSERVED PROTEIN"/>
    <property type="match status" value="1"/>
</dbReference>
<evidence type="ECO:0000313" key="19">
    <source>
        <dbReference type="Proteomes" id="UP000421283"/>
    </source>
</evidence>
<sequence>MGEYRRPHYNLMLSRLSERRKCIFVLAGPRQVGKSTVMAQIAETIDKVVFQFNADSVNEEDSDWIRRSWESVRSRMDIQHLQEAVLVIDEIQKIRRWSEYVKREWDADTLNHVNLKVVLLGSSRLLLRKGLTESLAGRFELIRMGHWTFPEMKAAFGLSLQQWIYFGGYPGSVDYIGDFRRWRKYVKDSLVAPAIEKDVLLTSNIYKPSLMSQLFEVGCSYSGELLSLTKMLGQLQDAGNVTTLSSYLEILKQANLLCGLQKFACDEARKRQSIPKFTVFNNALFTAYRGKGFDKDYVDPMIWGRWVESAVGTCLLDFVEDNDCHLYYWRDHNNEVDYILESQGDFVAIEVKSGKRGMNSGIPMFQEKFHPLKSIVVGTDGIPFEEFFCMDIMQLFE</sequence>
<evidence type="ECO:0000259" key="1">
    <source>
        <dbReference type="Pfam" id="PF13173"/>
    </source>
</evidence>
<dbReference type="EMBL" id="QRVN01000045">
    <property type="protein sequence ID" value="RGS45004.1"/>
    <property type="molecule type" value="Genomic_DNA"/>
</dbReference>
<dbReference type="InterPro" id="IPR025420">
    <property type="entry name" value="DUF4143"/>
</dbReference>
<reference evidence="8" key="6">
    <citation type="submission" date="2022-12" db="EMBL/GenBank/DDBJ databases">
        <title>Distinct polysaccharide growth profiles of human intestinal Prevotella copri isolates.</title>
        <authorList>
            <person name="Fehlner-Peach H."/>
            <person name="Magnabosco C."/>
            <person name="Raghavan V."/>
            <person name="Scher J.U."/>
            <person name="Tett A."/>
            <person name="Cox L.M."/>
            <person name="Gottsegen C."/>
            <person name="Watters A."/>
            <person name="Wiltshire- Gordon J.D."/>
            <person name="Segata N."/>
            <person name="Bonneau R."/>
            <person name="Littman D.R."/>
        </authorList>
    </citation>
    <scope>NUCLEOTIDE SEQUENCE</scope>
    <source>
        <strain evidence="20">iAA108</strain>
        <strain evidence="8">IAU3127</strain>
    </source>
</reference>
<dbReference type="InterPro" id="IPR027417">
    <property type="entry name" value="P-loop_NTPase"/>
</dbReference>
<evidence type="ECO:0000313" key="3">
    <source>
        <dbReference type="EMBL" id="MBV3409326.1"/>
    </source>
</evidence>